<dbReference type="PROSITE" id="PS51194">
    <property type="entry name" value="HELICASE_CTER"/>
    <property type="match status" value="1"/>
</dbReference>
<dbReference type="GO" id="GO:0051607">
    <property type="term" value="P:defense response to virus"/>
    <property type="evidence" value="ECO:0007669"/>
    <property type="project" value="UniProtKB-KW"/>
</dbReference>
<evidence type="ECO:0000256" key="2">
    <source>
        <dbReference type="ARBA" id="ARBA00009046"/>
    </source>
</evidence>
<dbReference type="GO" id="GO:0005524">
    <property type="term" value="F:ATP binding"/>
    <property type="evidence" value="ECO:0007669"/>
    <property type="project" value="UniProtKB-KW"/>
</dbReference>
<dbReference type="SUPFAM" id="SSF52540">
    <property type="entry name" value="P-loop containing nucleoside triphosphate hydrolases"/>
    <property type="match status" value="1"/>
</dbReference>
<accession>A0AAT9LBU3</accession>
<keyword evidence="7" id="KW-0347">Helicase</keyword>
<dbReference type="InterPro" id="IPR054712">
    <property type="entry name" value="Cas3-like_dom"/>
</dbReference>
<organism evidence="14">
    <name type="scientific">Candidatus Fermentithermobacillus carboniphilus</name>
    <dbReference type="NCBI Taxonomy" id="3085328"/>
    <lineage>
        <taxon>Bacteria</taxon>
        <taxon>Bacillati</taxon>
        <taxon>Bacillota</taxon>
        <taxon>Candidatus Fermentithermobacillia</taxon>
        <taxon>Candidatus Fermentithermobacillales</taxon>
        <taxon>Candidatus Fermentithermobacillaceae</taxon>
        <taxon>Candidatus Fermentithermobacillus</taxon>
    </lineage>
</organism>
<dbReference type="Gene3D" id="1.10.3210.30">
    <property type="match status" value="1"/>
</dbReference>
<dbReference type="GO" id="GO:0046872">
    <property type="term" value="F:metal ion binding"/>
    <property type="evidence" value="ECO:0007669"/>
    <property type="project" value="UniProtKB-KW"/>
</dbReference>
<dbReference type="InterPro" id="IPR038257">
    <property type="entry name" value="CRISPR-assoc_Cas3_HD_sf"/>
</dbReference>
<dbReference type="Pfam" id="PF00270">
    <property type="entry name" value="DEAD"/>
    <property type="match status" value="1"/>
</dbReference>
<reference evidence="14" key="1">
    <citation type="submission" date="2020-10" db="EMBL/GenBank/DDBJ databases">
        <authorList>
            <person name="Kadnikov V."/>
            <person name="Beletsky A.V."/>
            <person name="Mardanov A.V."/>
            <person name="Karnachuk O.V."/>
            <person name="Ravin N.V."/>
        </authorList>
    </citation>
    <scope>NUCLEOTIDE SEQUENCE</scope>
    <source>
        <strain evidence="14">Bu02</strain>
    </source>
</reference>
<keyword evidence="6" id="KW-0378">Hydrolase</keyword>
<dbReference type="NCBIfam" id="TIGR01587">
    <property type="entry name" value="cas3_core"/>
    <property type="match status" value="1"/>
</dbReference>
<dbReference type="GO" id="GO:0016787">
    <property type="term" value="F:hydrolase activity"/>
    <property type="evidence" value="ECO:0007669"/>
    <property type="project" value="UniProtKB-KW"/>
</dbReference>
<dbReference type="KEGG" id="fcz:IMF26_00050"/>
<evidence type="ECO:0000256" key="3">
    <source>
        <dbReference type="ARBA" id="ARBA00022722"/>
    </source>
</evidence>
<proteinExistence type="inferred from homology"/>
<evidence type="ECO:0000256" key="6">
    <source>
        <dbReference type="ARBA" id="ARBA00022801"/>
    </source>
</evidence>
<dbReference type="Pfam" id="PF22590">
    <property type="entry name" value="Cas3-like_C_2"/>
    <property type="match status" value="1"/>
</dbReference>
<dbReference type="Pfam" id="PF18019">
    <property type="entry name" value="Cas3_HD"/>
    <property type="match status" value="1"/>
</dbReference>
<feature type="compositionally biased region" description="Low complexity" evidence="10">
    <location>
        <begin position="368"/>
        <end position="378"/>
    </location>
</feature>
<evidence type="ECO:0000256" key="5">
    <source>
        <dbReference type="ARBA" id="ARBA00022741"/>
    </source>
</evidence>
<dbReference type="InterPro" id="IPR050547">
    <property type="entry name" value="DEAD_box_RNA_helicases"/>
</dbReference>
<dbReference type="InterPro" id="IPR014001">
    <property type="entry name" value="Helicase_ATP-bd"/>
</dbReference>
<keyword evidence="9" id="KW-0051">Antiviral defense</keyword>
<comment type="similarity">
    <text evidence="2">In the central section; belongs to the CRISPR-associated helicase Cas3 family.</text>
</comment>
<evidence type="ECO:0000259" key="13">
    <source>
        <dbReference type="PROSITE" id="PS51643"/>
    </source>
</evidence>
<feature type="domain" description="Helicase C-terminal" evidence="12">
    <location>
        <begin position="513"/>
        <end position="668"/>
    </location>
</feature>
<keyword evidence="3" id="KW-0540">Nuclease</keyword>
<dbReference type="InterPro" id="IPR006483">
    <property type="entry name" value="CRISPR-assoc_Cas3_HD"/>
</dbReference>
<evidence type="ECO:0000313" key="14">
    <source>
        <dbReference type="EMBL" id="QUL98539.1"/>
    </source>
</evidence>
<feature type="region of interest" description="Disordered" evidence="10">
    <location>
        <begin position="366"/>
        <end position="390"/>
    </location>
</feature>
<dbReference type="GO" id="GO:0003723">
    <property type="term" value="F:RNA binding"/>
    <property type="evidence" value="ECO:0007669"/>
    <property type="project" value="TreeGrafter"/>
</dbReference>
<dbReference type="InterPro" id="IPR006474">
    <property type="entry name" value="Helicase_Cas3_CRISPR-ass_core"/>
</dbReference>
<feature type="domain" description="HD Cas3-type" evidence="13">
    <location>
        <begin position="18"/>
        <end position="246"/>
    </location>
</feature>
<evidence type="ECO:0000259" key="12">
    <source>
        <dbReference type="PROSITE" id="PS51194"/>
    </source>
</evidence>
<dbReference type="CDD" id="cd17930">
    <property type="entry name" value="DEXHc_cas3"/>
    <property type="match status" value="1"/>
</dbReference>
<dbReference type="CDD" id="cd09641">
    <property type="entry name" value="Cas3''_I"/>
    <property type="match status" value="1"/>
</dbReference>
<dbReference type="GO" id="GO:0004518">
    <property type="term" value="F:nuclease activity"/>
    <property type="evidence" value="ECO:0007669"/>
    <property type="project" value="UniProtKB-KW"/>
</dbReference>
<evidence type="ECO:0000256" key="4">
    <source>
        <dbReference type="ARBA" id="ARBA00022723"/>
    </source>
</evidence>
<keyword evidence="8" id="KW-0067">ATP-binding</keyword>
<evidence type="ECO:0000256" key="10">
    <source>
        <dbReference type="SAM" id="MobiDB-lite"/>
    </source>
</evidence>
<evidence type="ECO:0000256" key="8">
    <source>
        <dbReference type="ARBA" id="ARBA00022840"/>
    </source>
</evidence>
<dbReference type="InterPro" id="IPR027417">
    <property type="entry name" value="P-loop_NTPase"/>
</dbReference>
<dbReference type="AlphaFoldDB" id="A0AAT9LBU3"/>
<name>A0AAT9LBU3_9FIRM</name>
<dbReference type="GO" id="GO:0003724">
    <property type="term" value="F:RNA helicase activity"/>
    <property type="evidence" value="ECO:0007669"/>
    <property type="project" value="TreeGrafter"/>
</dbReference>
<dbReference type="InterPro" id="IPR011545">
    <property type="entry name" value="DEAD/DEAH_box_helicase_dom"/>
</dbReference>
<dbReference type="PANTHER" id="PTHR47963:SF9">
    <property type="entry name" value="CRISPR-ASSOCIATED ENDONUCLEASE_HELICASE CAS3"/>
    <property type="match status" value="1"/>
</dbReference>
<dbReference type="InterPro" id="IPR001650">
    <property type="entry name" value="Helicase_C-like"/>
</dbReference>
<dbReference type="PROSITE" id="PS51192">
    <property type="entry name" value="HELICASE_ATP_BIND_1"/>
    <property type="match status" value="1"/>
</dbReference>
<evidence type="ECO:0000256" key="7">
    <source>
        <dbReference type="ARBA" id="ARBA00022806"/>
    </source>
</evidence>
<dbReference type="EMBL" id="CP062796">
    <property type="protein sequence ID" value="QUL98539.1"/>
    <property type="molecule type" value="Genomic_DNA"/>
</dbReference>
<dbReference type="PROSITE" id="PS51643">
    <property type="entry name" value="HD_CAS3"/>
    <property type="match status" value="1"/>
</dbReference>
<sequence length="833" mass="94761">MKKLPGSDPGEINNIMICSHPGKPLERHLITTLDIALQIKENFGIELSPTVLVAICFHDLGKAHPKFQLKLCKVCPQRKECSKRFKGTESRTSNFGHAEPSAVLVFAMTRDPIAAEIVRRHHTELENLSSASKFWSEKEYIGDPSSEDAVVNVIKKIPFWTGLLDVARKIKTIHGDLGHSLEHMVCDVESNHAHWLRYLPGQEEWDDLVFDIWQDLVYDNDEKNMSLLWLKTRQAYSVLITSDRWEASTGSNFTVGRLVIDHEKISNYANSLKNTASKFGPWRESVRKSVVENARNVISEPGVYTITLPTGTGKTLIGLTVAAEAAEKFHATGIVYCLPYISIVEQNADVAARLFDRVQEDHSLAYDASPGPASSSSGRTEVTQNDGRESTPEERFMAFYRYWRSPVVVTTLAKMWEVLFSPKANDTMSFHRLSRAVVILDEPQTIPARYWDGFGKTLSLISRETGTTFILMTATQPEIVEKSSRAELARERYAFPKNRYRVEWLGQARPKMTLTDLKAFIEEEGLKDQDVAAVMNTKECALRLYCHMKSAGVEPFLLSRWLTPRDRRDVMRKLHSMEKEGKRRWLAATQVIEAGVDLDFRVVIRDLGPLDSIVQVAGRCNRHGEREDEGRVIVVDMVDDSRERIRRYSSVYDPVLLNQTKQVLSEYPVFDESEASSVISRYYRLVRGAIERSPLWDQICKGDWGEYERLIEEEQRGIPEVTLIVDKDGTVGRLAMEAFTNGKNFEDIERRDALFRSISQHSIEVRKDYLEAWLSSTGSYFIDEDRPALECINDEGTMWLLNPKGLGTIYREGIGFIPLNIASEFEDVLKQSG</sequence>
<evidence type="ECO:0000256" key="1">
    <source>
        <dbReference type="ARBA" id="ARBA00006847"/>
    </source>
</evidence>
<gene>
    <name evidence="14" type="primary">cas3</name>
    <name evidence="14" type="ORF">IMF26_00050</name>
</gene>
<dbReference type="PANTHER" id="PTHR47963">
    <property type="entry name" value="DEAD-BOX ATP-DEPENDENT RNA HELICASE 47, MITOCHONDRIAL"/>
    <property type="match status" value="1"/>
</dbReference>
<comment type="similarity">
    <text evidence="1">In the N-terminal section; belongs to the CRISPR-associated nuclease Cas3-HD family.</text>
</comment>
<evidence type="ECO:0000259" key="11">
    <source>
        <dbReference type="PROSITE" id="PS51192"/>
    </source>
</evidence>
<dbReference type="SMART" id="SM00487">
    <property type="entry name" value="DEXDc"/>
    <property type="match status" value="1"/>
</dbReference>
<reference evidence="14" key="2">
    <citation type="journal article" date="2023" name="Biology">
        <title>Prokaryotic Life Associated with Coal-Fire Gas Vents Revealed by Metagenomics.</title>
        <authorList>
            <person name="Kadnikov V.V."/>
            <person name="Mardanov A.V."/>
            <person name="Beletsky A.V."/>
            <person name="Karnachuk O.V."/>
            <person name="Ravin N.V."/>
        </authorList>
    </citation>
    <scope>NUCLEOTIDE SEQUENCE</scope>
    <source>
        <strain evidence="14">Bu02</strain>
    </source>
</reference>
<dbReference type="Gene3D" id="3.40.50.300">
    <property type="entry name" value="P-loop containing nucleotide triphosphate hydrolases"/>
    <property type="match status" value="2"/>
</dbReference>
<protein>
    <submittedName>
        <fullName evidence="14">CRISPR-associated helicase Cas3</fullName>
    </submittedName>
</protein>
<feature type="domain" description="Helicase ATP-binding" evidence="11">
    <location>
        <begin position="295"/>
        <end position="494"/>
    </location>
</feature>
<keyword evidence="5" id="KW-0547">Nucleotide-binding</keyword>
<dbReference type="NCBIfam" id="TIGR01596">
    <property type="entry name" value="cas3_HD"/>
    <property type="match status" value="1"/>
</dbReference>
<keyword evidence="4" id="KW-0479">Metal-binding</keyword>
<evidence type="ECO:0000256" key="9">
    <source>
        <dbReference type="ARBA" id="ARBA00023118"/>
    </source>
</evidence>